<reference evidence="10" key="1">
    <citation type="submission" date="2015-02" db="EMBL/GenBank/DDBJ databases">
        <title>Genome sequencing for Strongylocentrotus purpuratus.</title>
        <authorList>
            <person name="Murali S."/>
            <person name="Liu Y."/>
            <person name="Vee V."/>
            <person name="English A."/>
            <person name="Wang M."/>
            <person name="Skinner E."/>
            <person name="Han Y."/>
            <person name="Muzny D.M."/>
            <person name="Worley K.C."/>
            <person name="Gibbs R.A."/>
        </authorList>
    </citation>
    <scope>NUCLEOTIDE SEQUENCE</scope>
</reference>
<dbReference type="OMA" id="YRHRHLM"/>
<dbReference type="InParanoid" id="A0A7M7T3P8"/>
<comment type="similarity">
    <text evidence="3">Belongs to the BRX1 family.</text>
</comment>
<evidence type="ECO:0000313" key="10">
    <source>
        <dbReference type="Proteomes" id="UP000007110"/>
    </source>
</evidence>
<dbReference type="Pfam" id="PF04427">
    <property type="entry name" value="Brix"/>
    <property type="match status" value="1"/>
</dbReference>
<dbReference type="GO" id="GO:0019843">
    <property type="term" value="F:rRNA binding"/>
    <property type="evidence" value="ECO:0007669"/>
    <property type="project" value="InterPro"/>
</dbReference>
<evidence type="ECO:0000256" key="1">
    <source>
        <dbReference type="ARBA" id="ARBA00003439"/>
    </source>
</evidence>
<proteinExistence type="inferred from homology"/>
<dbReference type="EnsemblMetazoa" id="XM_030995681">
    <property type="protein sequence ID" value="XP_030851541"/>
    <property type="gene ID" value="LOC583114"/>
</dbReference>
<keyword evidence="6" id="KW-0539">Nucleus</keyword>
<dbReference type="InterPro" id="IPR007109">
    <property type="entry name" value="Brix"/>
</dbReference>
<dbReference type="AlphaFoldDB" id="A0A7M7T3P8"/>
<accession>A0A7M7T3P8</accession>
<evidence type="ECO:0000256" key="7">
    <source>
        <dbReference type="SAM" id="MobiDB-lite"/>
    </source>
</evidence>
<dbReference type="KEGG" id="spu:583114"/>
<dbReference type="GO" id="GO:0006364">
    <property type="term" value="P:rRNA processing"/>
    <property type="evidence" value="ECO:0007669"/>
    <property type="project" value="InterPro"/>
</dbReference>
<protein>
    <recommendedName>
        <fullName evidence="4">Ribosome biogenesis protein BRX1 homolog</fullName>
    </recommendedName>
</protein>
<dbReference type="SUPFAM" id="SSF52954">
    <property type="entry name" value="Class II aaRS ABD-related"/>
    <property type="match status" value="1"/>
</dbReference>
<evidence type="ECO:0000256" key="5">
    <source>
        <dbReference type="ARBA" id="ARBA00022517"/>
    </source>
</evidence>
<dbReference type="GO" id="GO:0000027">
    <property type="term" value="P:ribosomal large subunit assembly"/>
    <property type="evidence" value="ECO:0000318"/>
    <property type="project" value="GO_Central"/>
</dbReference>
<dbReference type="OrthoDB" id="1638493at2759"/>
<comment type="function">
    <text evidence="1">Required for biogenesis of the 60S ribosomal subunit.</text>
</comment>
<evidence type="ECO:0000313" key="9">
    <source>
        <dbReference type="EnsemblMetazoa" id="XP_030851541"/>
    </source>
</evidence>
<evidence type="ECO:0000256" key="4">
    <source>
        <dbReference type="ARBA" id="ARBA00020522"/>
    </source>
</evidence>
<dbReference type="GeneID" id="583114"/>
<feature type="region of interest" description="Disordered" evidence="7">
    <location>
        <begin position="25"/>
        <end position="52"/>
    </location>
</feature>
<name>A0A7M7T3P8_STRPU</name>
<keyword evidence="5" id="KW-0690">Ribosome biogenesis</keyword>
<dbReference type="GO" id="GO:0005730">
    <property type="term" value="C:nucleolus"/>
    <property type="evidence" value="ECO:0000318"/>
    <property type="project" value="GO_Central"/>
</dbReference>
<evidence type="ECO:0000256" key="3">
    <source>
        <dbReference type="ARBA" id="ARBA00006369"/>
    </source>
</evidence>
<comment type="subcellular location">
    <subcellularLocation>
        <location evidence="2">Nucleus</location>
        <location evidence="2">Nucleolus</location>
    </subcellularLocation>
</comment>
<dbReference type="PANTHER" id="PTHR13634">
    <property type="entry name" value="RIBOSOME BIOGENESIS PROTEIN BRIX"/>
    <property type="match status" value="1"/>
</dbReference>
<dbReference type="InterPro" id="IPR026532">
    <property type="entry name" value="BRX1"/>
</dbReference>
<sequence length="324" mass="37858">MFRRSVVKSSTHVKMGKRKIAQKIVESKKKRKRNDPIHKTQQNAEKAAKAGPVARWTNKERTLIFASRGVSYRGRHLMNDLRTLMPHSRADSKMDRKDNFFLINEVCEMRNCNKCLFFEARKKMDLYLWAANIPHGPSAKFLVENIHTMAEMKLTGNCLKGSRPLLSFDPQFDESPHFGVLKELFIQIFSTPYLHPKSQPFNDNVYTFTILDNRIWFRNYQIVEEDGSLAEIGPRLVLNLIKIFSGSFRGPTLYENPNYVSPNQHRTLIKKQASLKYQNRVEARMGQMERKETDTYKMDTLDEVFHTIKPEDAKGAEKMTFFRK</sequence>
<evidence type="ECO:0000256" key="6">
    <source>
        <dbReference type="ARBA" id="ARBA00023242"/>
    </source>
</evidence>
<evidence type="ECO:0000256" key="2">
    <source>
        <dbReference type="ARBA" id="ARBA00004604"/>
    </source>
</evidence>
<dbReference type="PANTHER" id="PTHR13634:SF0">
    <property type="entry name" value="RIBOSOME BIOGENESIS PROTEIN BRX1 HOMOLOG"/>
    <property type="match status" value="1"/>
</dbReference>
<reference evidence="9" key="2">
    <citation type="submission" date="2021-01" db="UniProtKB">
        <authorList>
            <consortium name="EnsemblMetazoa"/>
        </authorList>
    </citation>
    <scope>IDENTIFICATION</scope>
</reference>
<dbReference type="SMART" id="SM00879">
    <property type="entry name" value="Brix"/>
    <property type="match status" value="1"/>
</dbReference>
<dbReference type="PROSITE" id="PS50833">
    <property type="entry name" value="BRIX"/>
    <property type="match status" value="1"/>
</dbReference>
<dbReference type="CTD" id="55299"/>
<dbReference type="RefSeq" id="XP_030851541.1">
    <property type="nucleotide sequence ID" value="XM_030995681.1"/>
</dbReference>
<dbReference type="FunCoup" id="A0A7M7T3P8">
    <property type="interactions" value="1485"/>
</dbReference>
<evidence type="ECO:0000259" key="8">
    <source>
        <dbReference type="PROSITE" id="PS50833"/>
    </source>
</evidence>
<feature type="domain" description="Brix" evidence="8">
    <location>
        <begin position="60"/>
        <end position="249"/>
    </location>
</feature>
<keyword evidence="10" id="KW-1185">Reference proteome</keyword>
<dbReference type="Proteomes" id="UP000007110">
    <property type="component" value="Unassembled WGS sequence"/>
</dbReference>
<dbReference type="GO" id="GO:0003723">
    <property type="term" value="F:RNA binding"/>
    <property type="evidence" value="ECO:0000318"/>
    <property type="project" value="GO_Central"/>
</dbReference>
<organism evidence="9 10">
    <name type="scientific">Strongylocentrotus purpuratus</name>
    <name type="common">Purple sea urchin</name>
    <dbReference type="NCBI Taxonomy" id="7668"/>
    <lineage>
        <taxon>Eukaryota</taxon>
        <taxon>Metazoa</taxon>
        <taxon>Echinodermata</taxon>
        <taxon>Eleutherozoa</taxon>
        <taxon>Echinozoa</taxon>
        <taxon>Echinoidea</taxon>
        <taxon>Euechinoidea</taxon>
        <taxon>Echinacea</taxon>
        <taxon>Camarodonta</taxon>
        <taxon>Echinidea</taxon>
        <taxon>Strongylocentrotidae</taxon>
        <taxon>Strongylocentrotus</taxon>
    </lineage>
</organism>